<proteinExistence type="predicted"/>
<dbReference type="AlphaFoldDB" id="A0A9P5XD85"/>
<keyword evidence="3" id="KW-1185">Reference proteome</keyword>
<name>A0A9P5XD85_9AGAR</name>
<evidence type="ECO:0000313" key="3">
    <source>
        <dbReference type="Proteomes" id="UP000807342"/>
    </source>
</evidence>
<dbReference type="EMBL" id="MU151188">
    <property type="protein sequence ID" value="KAF9447701.1"/>
    <property type="molecule type" value="Genomic_DNA"/>
</dbReference>
<dbReference type="Proteomes" id="UP000807342">
    <property type="component" value="Unassembled WGS sequence"/>
</dbReference>
<organism evidence="2 3">
    <name type="scientific">Macrolepiota fuliginosa MF-IS2</name>
    <dbReference type="NCBI Taxonomy" id="1400762"/>
    <lineage>
        <taxon>Eukaryota</taxon>
        <taxon>Fungi</taxon>
        <taxon>Dikarya</taxon>
        <taxon>Basidiomycota</taxon>
        <taxon>Agaricomycotina</taxon>
        <taxon>Agaricomycetes</taxon>
        <taxon>Agaricomycetidae</taxon>
        <taxon>Agaricales</taxon>
        <taxon>Agaricineae</taxon>
        <taxon>Agaricaceae</taxon>
        <taxon>Macrolepiota</taxon>
    </lineage>
</organism>
<accession>A0A9P5XD85</accession>
<evidence type="ECO:0000256" key="1">
    <source>
        <dbReference type="SAM" id="MobiDB-lite"/>
    </source>
</evidence>
<comment type="caution">
    <text evidence="2">The sequence shown here is derived from an EMBL/GenBank/DDBJ whole genome shotgun (WGS) entry which is preliminary data.</text>
</comment>
<reference evidence="2" key="1">
    <citation type="submission" date="2020-11" db="EMBL/GenBank/DDBJ databases">
        <authorList>
            <consortium name="DOE Joint Genome Institute"/>
            <person name="Ahrendt S."/>
            <person name="Riley R."/>
            <person name="Andreopoulos W."/>
            <person name="Labutti K."/>
            <person name="Pangilinan J."/>
            <person name="Ruiz-Duenas F.J."/>
            <person name="Barrasa J.M."/>
            <person name="Sanchez-Garcia M."/>
            <person name="Camarero S."/>
            <person name="Miyauchi S."/>
            <person name="Serrano A."/>
            <person name="Linde D."/>
            <person name="Babiker R."/>
            <person name="Drula E."/>
            <person name="Ayuso-Fernandez I."/>
            <person name="Pacheco R."/>
            <person name="Padilla G."/>
            <person name="Ferreira P."/>
            <person name="Barriuso J."/>
            <person name="Kellner H."/>
            <person name="Castanera R."/>
            <person name="Alfaro M."/>
            <person name="Ramirez L."/>
            <person name="Pisabarro A.G."/>
            <person name="Kuo A."/>
            <person name="Tritt A."/>
            <person name="Lipzen A."/>
            <person name="He G."/>
            <person name="Yan M."/>
            <person name="Ng V."/>
            <person name="Cullen D."/>
            <person name="Martin F."/>
            <person name="Rosso M.-N."/>
            <person name="Henrissat B."/>
            <person name="Hibbett D."/>
            <person name="Martinez A.T."/>
            <person name="Grigoriev I.V."/>
        </authorList>
    </citation>
    <scope>NUCLEOTIDE SEQUENCE</scope>
    <source>
        <strain evidence="2">MF-IS2</strain>
    </source>
</reference>
<protein>
    <submittedName>
        <fullName evidence="2">Uncharacterized protein</fullName>
    </submittedName>
</protein>
<feature type="region of interest" description="Disordered" evidence="1">
    <location>
        <begin position="80"/>
        <end position="133"/>
    </location>
</feature>
<sequence>MAPGTIHCVMMFNPLVATHGGFNFYSLDHWKESQKLSLAMVELIDKSPVCSDANASRWLEEMVDGGLELRLSALQEKLKSVRTKTNRPADREPIANKNTDVLANRNPADEQKAPIGQAHSEKKHSQSQRAKRR</sequence>
<evidence type="ECO:0000313" key="2">
    <source>
        <dbReference type="EMBL" id="KAF9447701.1"/>
    </source>
</evidence>
<gene>
    <name evidence="2" type="ORF">P691DRAFT_781978</name>
</gene>